<dbReference type="Proteomes" id="UP000191342">
    <property type="component" value="Unassembled WGS sequence"/>
</dbReference>
<accession>A0A1V6U2W8</accession>
<dbReference type="EMBL" id="MLQL01000001">
    <property type="protein sequence ID" value="OQE32907.1"/>
    <property type="molecule type" value="Genomic_DNA"/>
</dbReference>
<name>A0A1V6U2W8_9EURO</name>
<keyword evidence="2" id="KW-1185">Reference proteome</keyword>
<sequence length="144" mass="15855">MDTDVPIVDTGNLAASSTDYATAIEPNDEYPQFPVDRNRSNCANNDIAVDITSTGPTTRPNVGDEYVQLHVHRDSDEDKSYLAVHNELPNANNGPVTAVELVFTLTPSSPPFSRLSRIRKQITPWTPTFFSPAPRSDRTKPNSV</sequence>
<evidence type="ECO:0000313" key="2">
    <source>
        <dbReference type="Proteomes" id="UP000191342"/>
    </source>
</evidence>
<reference evidence="2" key="1">
    <citation type="journal article" date="2017" name="Nat. Microbiol.">
        <title>Global analysis of biosynthetic gene clusters reveals vast potential of secondary metabolite production in Penicillium species.</title>
        <authorList>
            <person name="Nielsen J.C."/>
            <person name="Grijseels S."/>
            <person name="Prigent S."/>
            <person name="Ji B."/>
            <person name="Dainat J."/>
            <person name="Nielsen K.F."/>
            <person name="Frisvad J.C."/>
            <person name="Workman M."/>
            <person name="Nielsen J."/>
        </authorList>
    </citation>
    <scope>NUCLEOTIDE SEQUENCE [LARGE SCALE GENOMIC DNA]</scope>
    <source>
        <strain evidence="2">IBT 14082</strain>
    </source>
</reference>
<dbReference type="OrthoDB" id="5421702at2759"/>
<organism evidence="1 2">
    <name type="scientific">Penicillium flavigenum</name>
    <dbReference type="NCBI Taxonomy" id="254877"/>
    <lineage>
        <taxon>Eukaryota</taxon>
        <taxon>Fungi</taxon>
        <taxon>Dikarya</taxon>
        <taxon>Ascomycota</taxon>
        <taxon>Pezizomycotina</taxon>
        <taxon>Eurotiomycetes</taxon>
        <taxon>Eurotiomycetidae</taxon>
        <taxon>Eurotiales</taxon>
        <taxon>Aspergillaceae</taxon>
        <taxon>Penicillium</taxon>
    </lineage>
</organism>
<dbReference type="AlphaFoldDB" id="A0A1V6U2W8"/>
<proteinExistence type="predicted"/>
<gene>
    <name evidence="1" type="ORF">PENFLA_c001G07641</name>
</gene>
<protein>
    <submittedName>
        <fullName evidence="1">Uncharacterized protein</fullName>
    </submittedName>
</protein>
<comment type="caution">
    <text evidence="1">The sequence shown here is derived from an EMBL/GenBank/DDBJ whole genome shotgun (WGS) entry which is preliminary data.</text>
</comment>
<evidence type="ECO:0000313" key="1">
    <source>
        <dbReference type="EMBL" id="OQE32907.1"/>
    </source>
</evidence>